<sequence>MSGQTIRFGGNRILHTSSNASLYIGFQAGNSIANSGVSHNTFVGFSAGGSNTTGVFNAFFGANAGYLNTASFNTFLGSLAGEGNTSGPDNVYVGYQAGYYNKTGGYNVFLGKTAGLQNTEGSKNTFLGYQAGYSNTTASANVFIGYQTGYNNTSGIGNLFMGQLAGYSSNGSYNLFIGNSSGQQTTSGGGNTFIGNGSGYGNTTGQNNTYIGNGAGFTGNGAGQSNTFIGQNAGVSPGAVVNNSTAIGVAAQVSADNSIILGVPNPLWKVGIGNTAPANKLEITHGTAGQSGLRFTNLKSSNTASATNQTKVLSVNENGDVILVSTNGSTREGVSETLWQRKGSFLQSTQNDAVIIGTNVARTPAGYKLFVEQGILTEKVKVAVKNTSDWSDYVFKAGYSLKPLAEVEQYIQKHEHLPGIPSAKEVVEKGVDVARMDAKLLEKIEELTLYSIQLEKEVQSEKAKHQQEVKSLKDEMTELKALMKQVLEKK</sequence>
<reference evidence="2" key="1">
    <citation type="submission" date="2020-09" db="EMBL/GenBank/DDBJ databases">
        <authorList>
            <person name="Kim M.K."/>
        </authorList>
    </citation>
    <scope>NUCLEOTIDE SEQUENCE</scope>
    <source>
        <strain evidence="2">BT702</strain>
    </source>
</reference>
<accession>A0A926XXI4</accession>
<organism evidence="2 3">
    <name type="scientific">Spirosoma profusum</name>
    <dbReference type="NCBI Taxonomy" id="2771354"/>
    <lineage>
        <taxon>Bacteria</taxon>
        <taxon>Pseudomonadati</taxon>
        <taxon>Bacteroidota</taxon>
        <taxon>Cytophagia</taxon>
        <taxon>Cytophagales</taxon>
        <taxon>Cytophagaceae</taxon>
        <taxon>Spirosoma</taxon>
    </lineage>
</organism>
<dbReference type="InterPro" id="IPR011004">
    <property type="entry name" value="Trimer_LpxA-like_sf"/>
</dbReference>
<feature type="coiled-coil region" evidence="1">
    <location>
        <begin position="455"/>
        <end position="489"/>
    </location>
</feature>
<protein>
    <submittedName>
        <fullName evidence="2">TMF family protein</fullName>
    </submittedName>
</protein>
<evidence type="ECO:0000256" key="1">
    <source>
        <dbReference type="SAM" id="Coils"/>
    </source>
</evidence>
<gene>
    <name evidence="2" type="ORF">IC229_14545</name>
</gene>
<name>A0A926XXI4_9BACT</name>
<evidence type="ECO:0000313" key="2">
    <source>
        <dbReference type="EMBL" id="MBD2701866.1"/>
    </source>
</evidence>
<keyword evidence="3" id="KW-1185">Reference proteome</keyword>
<dbReference type="EMBL" id="JACWZY010000011">
    <property type="protein sequence ID" value="MBD2701866.1"/>
    <property type="molecule type" value="Genomic_DNA"/>
</dbReference>
<dbReference type="SUPFAM" id="SSF51161">
    <property type="entry name" value="Trimeric LpxA-like enzymes"/>
    <property type="match status" value="1"/>
</dbReference>
<comment type="caution">
    <text evidence="2">The sequence shown here is derived from an EMBL/GenBank/DDBJ whole genome shotgun (WGS) entry which is preliminary data.</text>
</comment>
<dbReference type="AlphaFoldDB" id="A0A926XXI4"/>
<keyword evidence="1" id="KW-0175">Coiled coil</keyword>
<proteinExistence type="predicted"/>
<dbReference type="Proteomes" id="UP000598820">
    <property type="component" value="Unassembled WGS sequence"/>
</dbReference>
<evidence type="ECO:0000313" key="3">
    <source>
        <dbReference type="Proteomes" id="UP000598820"/>
    </source>
</evidence>